<proteinExistence type="inferred from homology"/>
<dbReference type="InterPro" id="IPR022346">
    <property type="entry name" value="T2SS_GspH"/>
</dbReference>
<dbReference type="AlphaFoldDB" id="A0AA86ILL0"/>
<dbReference type="GO" id="GO:0015628">
    <property type="term" value="P:protein secretion by the type II secretion system"/>
    <property type="evidence" value="ECO:0007669"/>
    <property type="project" value="InterPro"/>
</dbReference>
<dbReference type="PROSITE" id="PS00409">
    <property type="entry name" value="PROKAR_NTER_METHYL"/>
    <property type="match status" value="1"/>
</dbReference>
<protein>
    <recommendedName>
        <fullName evidence="2">Type II secretion system protein H</fullName>
    </recommendedName>
    <alternativeName>
        <fullName evidence="10">General secretion pathway protein H</fullName>
    </alternativeName>
</protein>
<evidence type="ECO:0000256" key="4">
    <source>
        <dbReference type="ARBA" id="ARBA00022481"/>
    </source>
</evidence>
<evidence type="ECO:0000256" key="1">
    <source>
        <dbReference type="ARBA" id="ARBA00004377"/>
    </source>
</evidence>
<dbReference type="InterPro" id="IPR049875">
    <property type="entry name" value="TypeII_GspH"/>
</dbReference>
<dbReference type="InterPro" id="IPR045584">
    <property type="entry name" value="Pilin-like"/>
</dbReference>
<organism evidence="12 13">
    <name type="scientific">Enterobacter kobei</name>
    <dbReference type="NCBI Taxonomy" id="208224"/>
    <lineage>
        <taxon>Bacteria</taxon>
        <taxon>Pseudomonadati</taxon>
        <taxon>Pseudomonadota</taxon>
        <taxon>Gammaproteobacteria</taxon>
        <taxon>Enterobacterales</taxon>
        <taxon>Enterobacteriaceae</taxon>
        <taxon>Enterobacter</taxon>
        <taxon>Enterobacter cloacae complex</taxon>
    </lineage>
</organism>
<dbReference type="InterPro" id="IPR002416">
    <property type="entry name" value="T2SS_protein-GspH"/>
</dbReference>
<accession>A0AA86ILL0</accession>
<evidence type="ECO:0000313" key="13">
    <source>
        <dbReference type="Proteomes" id="UP000682928"/>
    </source>
</evidence>
<dbReference type="Pfam" id="PF07963">
    <property type="entry name" value="N_methyl"/>
    <property type="match status" value="1"/>
</dbReference>
<dbReference type="PRINTS" id="PR00885">
    <property type="entry name" value="BCTERIALGSPH"/>
</dbReference>
<evidence type="ECO:0000259" key="11">
    <source>
        <dbReference type="Pfam" id="PF12019"/>
    </source>
</evidence>
<comment type="similarity">
    <text evidence="9">Belongs to the GSP H family.</text>
</comment>
<keyword evidence="3" id="KW-1003">Cell membrane</keyword>
<keyword evidence="8" id="KW-0472">Membrane</keyword>
<dbReference type="NCBIfam" id="TIGR02532">
    <property type="entry name" value="IV_pilin_GFxxxE"/>
    <property type="match status" value="1"/>
</dbReference>
<gene>
    <name evidence="12" type="ORF">ENKO_04020</name>
</gene>
<sequence length="162" mass="18007">MKAVKGFTLLEILLVLTLLALSATLVLMVSDDDRKKAITAGEQLASLMEYTADWSTMEDRSAGIEIRAQGWRIVTPVHNRWQAPENYFRLATDGSWHDNWQVMLFPVALARQAAGTPQILIRPDGEITPFTLQIQDRQNRSVLFTLTSTGGLPLQLSTGAKP</sequence>
<evidence type="ECO:0000256" key="5">
    <source>
        <dbReference type="ARBA" id="ARBA00022519"/>
    </source>
</evidence>
<dbReference type="Proteomes" id="UP000682928">
    <property type="component" value="Chromosome"/>
</dbReference>
<keyword evidence="7" id="KW-1133">Transmembrane helix</keyword>
<comment type="subcellular location">
    <subcellularLocation>
        <location evidence="1">Cell inner membrane</location>
        <topology evidence="1">Single-pass membrane protein</topology>
    </subcellularLocation>
</comment>
<evidence type="ECO:0000256" key="7">
    <source>
        <dbReference type="ARBA" id="ARBA00022989"/>
    </source>
</evidence>
<keyword evidence="4" id="KW-0488">Methylation</keyword>
<dbReference type="Pfam" id="PF12019">
    <property type="entry name" value="GspH"/>
    <property type="match status" value="1"/>
</dbReference>
<dbReference type="Gene3D" id="3.55.40.10">
    <property type="entry name" value="minor pseudopilin epsh domain"/>
    <property type="match status" value="1"/>
</dbReference>
<dbReference type="InterPro" id="IPR012902">
    <property type="entry name" value="N_methyl_site"/>
</dbReference>
<dbReference type="NCBIfam" id="TIGR01708">
    <property type="entry name" value="typeII_sec_gspH"/>
    <property type="match status" value="1"/>
</dbReference>
<evidence type="ECO:0000313" key="12">
    <source>
        <dbReference type="EMBL" id="BCU53808.1"/>
    </source>
</evidence>
<dbReference type="SUPFAM" id="SSF54523">
    <property type="entry name" value="Pili subunits"/>
    <property type="match status" value="1"/>
</dbReference>
<evidence type="ECO:0000256" key="2">
    <source>
        <dbReference type="ARBA" id="ARBA00021549"/>
    </source>
</evidence>
<dbReference type="GO" id="GO:0015627">
    <property type="term" value="C:type II protein secretion system complex"/>
    <property type="evidence" value="ECO:0007669"/>
    <property type="project" value="InterPro"/>
</dbReference>
<dbReference type="RefSeq" id="WP_088222428.1">
    <property type="nucleotide sequence ID" value="NZ_AP024590.1"/>
</dbReference>
<dbReference type="GO" id="GO:0005886">
    <property type="term" value="C:plasma membrane"/>
    <property type="evidence" value="ECO:0007669"/>
    <property type="project" value="UniProtKB-SubCell"/>
</dbReference>
<keyword evidence="5" id="KW-0997">Cell inner membrane</keyword>
<evidence type="ECO:0000256" key="3">
    <source>
        <dbReference type="ARBA" id="ARBA00022475"/>
    </source>
</evidence>
<reference evidence="12" key="1">
    <citation type="submission" date="2021-04" db="EMBL/GenBank/DDBJ databases">
        <title>Difference and commonality of drug resistance evolution in various bacteria. and drug sensitivity profiles.</title>
        <authorList>
            <person name="Maeda T."/>
            <person name="Shibai A."/>
            <person name="Kawada K."/>
            <person name="Kotani H."/>
            <person name="Tarusawa Y."/>
            <person name="Tanabe K."/>
            <person name="Furusawa C."/>
        </authorList>
    </citation>
    <scope>NUCLEOTIDE SEQUENCE</scope>
    <source>
        <strain evidence="12">JCM 8580</strain>
    </source>
</reference>
<dbReference type="EMBL" id="AP024590">
    <property type="protein sequence ID" value="BCU53808.1"/>
    <property type="molecule type" value="Genomic_DNA"/>
</dbReference>
<evidence type="ECO:0000256" key="6">
    <source>
        <dbReference type="ARBA" id="ARBA00022692"/>
    </source>
</evidence>
<keyword evidence="6" id="KW-0812">Transmembrane</keyword>
<name>A0AA86ILL0_9ENTR</name>
<feature type="domain" description="General secretion pathway GspH" evidence="11">
    <location>
        <begin position="40"/>
        <end position="150"/>
    </location>
</feature>
<evidence type="ECO:0000256" key="9">
    <source>
        <dbReference type="ARBA" id="ARBA00025772"/>
    </source>
</evidence>
<evidence type="ECO:0000256" key="10">
    <source>
        <dbReference type="ARBA" id="ARBA00030775"/>
    </source>
</evidence>
<evidence type="ECO:0000256" key="8">
    <source>
        <dbReference type="ARBA" id="ARBA00023136"/>
    </source>
</evidence>